<dbReference type="Proteomes" id="UP000295301">
    <property type="component" value="Unassembled WGS sequence"/>
</dbReference>
<feature type="transmembrane region" description="Helical" evidence="1">
    <location>
        <begin position="51"/>
        <end position="69"/>
    </location>
</feature>
<feature type="transmembrane region" description="Helical" evidence="1">
    <location>
        <begin position="7"/>
        <end position="26"/>
    </location>
</feature>
<proteinExistence type="predicted"/>
<gene>
    <name evidence="2" type="ORF">E1832_03700</name>
</gene>
<comment type="caution">
    <text evidence="2">The sequence shown here is derived from an EMBL/GenBank/DDBJ whole genome shotgun (WGS) entry which is preliminary data.</text>
</comment>
<feature type="transmembrane region" description="Helical" evidence="1">
    <location>
        <begin position="122"/>
        <end position="140"/>
    </location>
</feature>
<evidence type="ECO:0000313" key="3">
    <source>
        <dbReference type="Proteomes" id="UP000295301"/>
    </source>
</evidence>
<dbReference type="RefSeq" id="WP_133358385.1">
    <property type="nucleotide sequence ID" value="NZ_SMUV01000048.1"/>
</dbReference>
<evidence type="ECO:0000256" key="1">
    <source>
        <dbReference type="SAM" id="Phobius"/>
    </source>
</evidence>
<accession>A0A4V3ASM4</accession>
<keyword evidence="1" id="KW-0472">Membrane</keyword>
<dbReference type="OrthoDB" id="7857417at2"/>
<keyword evidence="1" id="KW-1133">Transmembrane helix</keyword>
<dbReference type="EMBL" id="SMUV01000048">
    <property type="protein sequence ID" value="TDK51244.1"/>
    <property type="molecule type" value="Genomic_DNA"/>
</dbReference>
<keyword evidence="3" id="KW-1185">Reference proteome</keyword>
<dbReference type="AlphaFoldDB" id="A0A4V3ASM4"/>
<evidence type="ECO:0000313" key="2">
    <source>
        <dbReference type="EMBL" id="TDK51244.1"/>
    </source>
</evidence>
<name>A0A4V3ASM4_9RHOB</name>
<sequence>MACRTSTVLMCVTVALVAVFAIAGIWDEQSRIAHALFRNLNPSWDEGVTESFNHGLSFSAAVFLLMAYMQVRARVFVFLTALYGFIWLDDSAQYHERVGEKLSEALNIPVTFGLGPQEYGELLAWAFAGLVLLAVFLWFWGGRRPGDTGIVLPFFMCFLLLVLFGVIADMIHMLVPMRFDTIMQVIEDGGEMVAIAASTALAMGISRNVTAYYGGVDEVAAA</sequence>
<feature type="transmembrane region" description="Helical" evidence="1">
    <location>
        <begin position="152"/>
        <end position="175"/>
    </location>
</feature>
<protein>
    <submittedName>
        <fullName evidence="2">Uncharacterized protein</fullName>
    </submittedName>
</protein>
<keyword evidence="1" id="KW-0812">Transmembrane</keyword>
<reference evidence="2 3" key="1">
    <citation type="submission" date="2019-03" db="EMBL/GenBank/DDBJ databases">
        <title>Ruegeria lutea sp. nov., a novel strain, isolated from marine sediment, the Masan Bay, South Korea.</title>
        <authorList>
            <person name="Kim J."/>
            <person name="Kim D.-Y."/>
            <person name="Lee S.-S."/>
        </authorList>
    </citation>
    <scope>NUCLEOTIDE SEQUENCE [LARGE SCALE GENOMIC DNA]</scope>
    <source>
        <strain evidence="2 3">318-1</strain>
    </source>
</reference>
<organism evidence="2 3">
    <name type="scientific">Antarcticimicrobium luteum</name>
    <dbReference type="NCBI Taxonomy" id="2547397"/>
    <lineage>
        <taxon>Bacteria</taxon>
        <taxon>Pseudomonadati</taxon>
        <taxon>Pseudomonadota</taxon>
        <taxon>Alphaproteobacteria</taxon>
        <taxon>Rhodobacterales</taxon>
        <taxon>Paracoccaceae</taxon>
        <taxon>Antarcticimicrobium</taxon>
    </lineage>
</organism>